<dbReference type="EMBL" id="VVIW01000062">
    <property type="protein sequence ID" value="NHZ45052.1"/>
    <property type="molecule type" value="Genomic_DNA"/>
</dbReference>
<name>A0ABX0MJB2_9BURK</name>
<evidence type="ECO:0000313" key="1">
    <source>
        <dbReference type="EMBL" id="NHZ45052.1"/>
    </source>
</evidence>
<protein>
    <submittedName>
        <fullName evidence="1">Uncharacterized protein</fullName>
    </submittedName>
</protein>
<gene>
    <name evidence="1" type="ORF">F1609_33670</name>
</gene>
<reference evidence="1 2" key="1">
    <citation type="submission" date="2019-09" db="EMBL/GenBank/DDBJ databases">
        <title>Taxonomy of Antarctic Massilia spp.: description of Massilia rubra sp. nov., Massilia aquatica sp. nov., Massilia mucilaginosa sp. nov., Massilia frigida sp. nov. isolated from streams, lakes and regoliths.</title>
        <authorList>
            <person name="Holochova P."/>
            <person name="Sedlacek I."/>
            <person name="Kralova S."/>
            <person name="Maslanova I."/>
            <person name="Busse H.-J."/>
            <person name="Stankova E."/>
            <person name="Vrbovska V."/>
            <person name="Kovarovic V."/>
            <person name="Bartak M."/>
            <person name="Svec P."/>
            <person name="Pantucek R."/>
        </authorList>
    </citation>
    <scope>NUCLEOTIDE SEQUENCE [LARGE SCALE GENOMIC DNA]</scope>
    <source>
        <strain evidence="1 2">CCM 8693</strain>
    </source>
</reference>
<evidence type="ECO:0000313" key="2">
    <source>
        <dbReference type="Proteomes" id="UP000819052"/>
    </source>
</evidence>
<sequence>MESYYGSVSIFSTATLEEVADAIIQTFNVFSLQYDDSGRFEEYPAFSYETEEIEILLIGDVDDAIENFPYEFRIKILDVNAAELGRKFNSEFLTRLPAMQAAEKNGYINISEYTNDYIRKYTQLECCAAWVE</sequence>
<dbReference type="RefSeq" id="WP_167082316.1">
    <property type="nucleotide sequence ID" value="NZ_VVIW01000062.1"/>
</dbReference>
<organism evidence="1 2">
    <name type="scientific">Massilia aquatica</name>
    <dbReference type="NCBI Taxonomy" id="2609000"/>
    <lineage>
        <taxon>Bacteria</taxon>
        <taxon>Pseudomonadati</taxon>
        <taxon>Pseudomonadota</taxon>
        <taxon>Betaproteobacteria</taxon>
        <taxon>Burkholderiales</taxon>
        <taxon>Oxalobacteraceae</taxon>
        <taxon>Telluria group</taxon>
        <taxon>Massilia</taxon>
    </lineage>
</organism>
<accession>A0ABX0MJB2</accession>
<keyword evidence="2" id="KW-1185">Reference proteome</keyword>
<proteinExistence type="predicted"/>
<dbReference type="Proteomes" id="UP000819052">
    <property type="component" value="Unassembled WGS sequence"/>
</dbReference>
<comment type="caution">
    <text evidence="1">The sequence shown here is derived from an EMBL/GenBank/DDBJ whole genome shotgun (WGS) entry which is preliminary data.</text>
</comment>